<dbReference type="EMBL" id="BAABLM010000010">
    <property type="protein sequence ID" value="GAA4683708.1"/>
    <property type="molecule type" value="Genomic_DNA"/>
</dbReference>
<feature type="signal peptide" evidence="1">
    <location>
        <begin position="1"/>
        <end position="25"/>
    </location>
</feature>
<name>A0ABP8W7P0_9MICO</name>
<gene>
    <name evidence="2" type="ORF">GCM10025780_31820</name>
</gene>
<feature type="chain" id="PRO_5045946751" evidence="1">
    <location>
        <begin position="26"/>
        <end position="307"/>
    </location>
</feature>
<comment type="caution">
    <text evidence="2">The sequence shown here is derived from an EMBL/GenBank/DDBJ whole genome shotgun (WGS) entry which is preliminary data.</text>
</comment>
<dbReference type="Proteomes" id="UP001501295">
    <property type="component" value="Unassembled WGS sequence"/>
</dbReference>
<evidence type="ECO:0000313" key="3">
    <source>
        <dbReference type="Proteomes" id="UP001501295"/>
    </source>
</evidence>
<sequence length="307" mass="31010">MRKISALIVVAGLLASLTACSTASAPGSAGCTTPASGNASSVVTATGKFGSAPKVKLPSPIVTSHTEVSTLIQGHGQILTDGTPALIKLALYSGTTGKLLQSSYKTPSAPLTVGSTSTTTAKALTDALRCSTVGSRLAIAIRESDASATTGDTGDKSEPAYVAVVDVVKAFLPKANGSLRFGVNNMPAVVTAANGAPGISLPNVDAPKTEKVQVVREGAGRKITAKDTVVLQFTQIDWAPSPTVVQSTWTKGGAAEAVEISKVSDPVKKALVGQTVGSQVMAVIPGTDQTTGAPTTYVFVFDLLGTL</sequence>
<dbReference type="PROSITE" id="PS51257">
    <property type="entry name" value="PROKAR_LIPOPROTEIN"/>
    <property type="match status" value="1"/>
</dbReference>
<organism evidence="2 3">
    <name type="scientific">Frondihabitans cladoniiphilus</name>
    <dbReference type="NCBI Taxonomy" id="715785"/>
    <lineage>
        <taxon>Bacteria</taxon>
        <taxon>Bacillati</taxon>
        <taxon>Actinomycetota</taxon>
        <taxon>Actinomycetes</taxon>
        <taxon>Micrococcales</taxon>
        <taxon>Microbacteriaceae</taxon>
        <taxon>Frondihabitans</taxon>
    </lineage>
</organism>
<reference evidence="3" key="1">
    <citation type="journal article" date="2019" name="Int. J. Syst. Evol. Microbiol.">
        <title>The Global Catalogue of Microorganisms (GCM) 10K type strain sequencing project: providing services to taxonomists for standard genome sequencing and annotation.</title>
        <authorList>
            <consortium name="The Broad Institute Genomics Platform"/>
            <consortium name="The Broad Institute Genome Sequencing Center for Infectious Disease"/>
            <person name="Wu L."/>
            <person name="Ma J."/>
        </authorList>
    </citation>
    <scope>NUCLEOTIDE SEQUENCE [LARGE SCALE GENOMIC DNA]</scope>
    <source>
        <strain evidence="3">JCM 18956</strain>
    </source>
</reference>
<keyword evidence="2" id="KW-0413">Isomerase</keyword>
<dbReference type="SUPFAM" id="SSF54534">
    <property type="entry name" value="FKBP-like"/>
    <property type="match status" value="1"/>
</dbReference>
<keyword evidence="3" id="KW-1185">Reference proteome</keyword>
<protein>
    <submittedName>
        <fullName evidence="2">FKBP-type peptidyl-prolyl cis-trans isomerase</fullName>
    </submittedName>
</protein>
<evidence type="ECO:0000256" key="1">
    <source>
        <dbReference type="SAM" id="SignalP"/>
    </source>
</evidence>
<proteinExistence type="predicted"/>
<keyword evidence="1" id="KW-0732">Signal</keyword>
<dbReference type="RefSeq" id="WP_345376919.1">
    <property type="nucleotide sequence ID" value="NZ_BAABLM010000010.1"/>
</dbReference>
<dbReference type="GO" id="GO:0016853">
    <property type="term" value="F:isomerase activity"/>
    <property type="evidence" value="ECO:0007669"/>
    <property type="project" value="UniProtKB-KW"/>
</dbReference>
<evidence type="ECO:0000313" key="2">
    <source>
        <dbReference type="EMBL" id="GAA4683708.1"/>
    </source>
</evidence>
<accession>A0ABP8W7P0</accession>